<dbReference type="AlphaFoldDB" id="A0A0C3BTS1"/>
<evidence type="ECO:0000313" key="3">
    <source>
        <dbReference type="Proteomes" id="UP000053424"/>
    </source>
</evidence>
<name>A0A0C3BTS1_HEBCY</name>
<feature type="non-terminal residue" evidence="2">
    <location>
        <position position="1"/>
    </location>
</feature>
<keyword evidence="3" id="KW-1185">Reference proteome</keyword>
<accession>A0A0C3BTS1</accession>
<dbReference type="HOGENOM" id="CLU_009123_11_0_1"/>
<keyword evidence="1" id="KW-0732">Signal</keyword>
<feature type="signal peptide" evidence="1">
    <location>
        <begin position="1"/>
        <end position="16"/>
    </location>
</feature>
<reference evidence="2 3" key="1">
    <citation type="submission" date="2014-04" db="EMBL/GenBank/DDBJ databases">
        <authorList>
            <consortium name="DOE Joint Genome Institute"/>
            <person name="Kuo A."/>
            <person name="Gay G."/>
            <person name="Dore J."/>
            <person name="Kohler A."/>
            <person name="Nagy L.G."/>
            <person name="Floudas D."/>
            <person name="Copeland A."/>
            <person name="Barry K.W."/>
            <person name="Cichocki N."/>
            <person name="Veneault-Fourrey C."/>
            <person name="LaButti K."/>
            <person name="Lindquist E.A."/>
            <person name="Lipzen A."/>
            <person name="Lundell T."/>
            <person name="Morin E."/>
            <person name="Murat C."/>
            <person name="Sun H."/>
            <person name="Tunlid A."/>
            <person name="Henrissat B."/>
            <person name="Grigoriev I.V."/>
            <person name="Hibbett D.S."/>
            <person name="Martin F."/>
            <person name="Nordberg H.P."/>
            <person name="Cantor M.N."/>
            <person name="Hua S.X."/>
        </authorList>
    </citation>
    <scope>NUCLEOTIDE SEQUENCE [LARGE SCALE GENOMIC DNA]</scope>
    <source>
        <strain evidence="3">h7</strain>
    </source>
</reference>
<evidence type="ECO:0000256" key="1">
    <source>
        <dbReference type="SAM" id="SignalP"/>
    </source>
</evidence>
<sequence length="53" mass="5865">LSVQSTCALLCVGVWSLLEYVKDNDVKAVAVLPVVDEEKEELTEDWDSIDAPE</sequence>
<feature type="chain" id="PRO_5002161860" evidence="1">
    <location>
        <begin position="17"/>
        <end position="53"/>
    </location>
</feature>
<gene>
    <name evidence="2" type="ORF">M413DRAFT_80097</name>
</gene>
<dbReference type="OrthoDB" id="3006782at2759"/>
<protein>
    <submittedName>
        <fullName evidence="2">Uncharacterized protein</fullName>
    </submittedName>
</protein>
<reference evidence="3" key="2">
    <citation type="submission" date="2015-01" db="EMBL/GenBank/DDBJ databases">
        <title>Evolutionary Origins and Diversification of the Mycorrhizal Mutualists.</title>
        <authorList>
            <consortium name="DOE Joint Genome Institute"/>
            <consortium name="Mycorrhizal Genomics Consortium"/>
            <person name="Kohler A."/>
            <person name="Kuo A."/>
            <person name="Nagy L.G."/>
            <person name="Floudas D."/>
            <person name="Copeland A."/>
            <person name="Barry K.W."/>
            <person name="Cichocki N."/>
            <person name="Veneault-Fourrey C."/>
            <person name="LaButti K."/>
            <person name="Lindquist E.A."/>
            <person name="Lipzen A."/>
            <person name="Lundell T."/>
            <person name="Morin E."/>
            <person name="Murat C."/>
            <person name="Riley R."/>
            <person name="Ohm R."/>
            <person name="Sun H."/>
            <person name="Tunlid A."/>
            <person name="Henrissat B."/>
            <person name="Grigoriev I.V."/>
            <person name="Hibbett D.S."/>
            <person name="Martin F."/>
        </authorList>
    </citation>
    <scope>NUCLEOTIDE SEQUENCE [LARGE SCALE GENOMIC DNA]</scope>
    <source>
        <strain evidence="3">h7</strain>
    </source>
</reference>
<organism evidence="2 3">
    <name type="scientific">Hebeloma cylindrosporum</name>
    <dbReference type="NCBI Taxonomy" id="76867"/>
    <lineage>
        <taxon>Eukaryota</taxon>
        <taxon>Fungi</taxon>
        <taxon>Dikarya</taxon>
        <taxon>Basidiomycota</taxon>
        <taxon>Agaricomycotina</taxon>
        <taxon>Agaricomycetes</taxon>
        <taxon>Agaricomycetidae</taxon>
        <taxon>Agaricales</taxon>
        <taxon>Agaricineae</taxon>
        <taxon>Hymenogastraceae</taxon>
        <taxon>Hebeloma</taxon>
    </lineage>
</organism>
<dbReference type="EMBL" id="KN831859">
    <property type="protein sequence ID" value="KIM34761.1"/>
    <property type="molecule type" value="Genomic_DNA"/>
</dbReference>
<dbReference type="Proteomes" id="UP000053424">
    <property type="component" value="Unassembled WGS sequence"/>
</dbReference>
<evidence type="ECO:0000313" key="2">
    <source>
        <dbReference type="EMBL" id="KIM34761.1"/>
    </source>
</evidence>
<proteinExistence type="predicted"/>